<dbReference type="HAMAP" id="MF_00009">
    <property type="entry name" value="Endoribonucl_YbeY"/>
    <property type="match status" value="1"/>
</dbReference>
<dbReference type="GO" id="GO:0004222">
    <property type="term" value="F:metalloendopeptidase activity"/>
    <property type="evidence" value="ECO:0007669"/>
    <property type="project" value="InterPro"/>
</dbReference>
<keyword evidence="9" id="KW-0963">Cytoplasm</keyword>
<comment type="cofactor">
    <cofactor evidence="9">
        <name>Zn(2+)</name>
        <dbReference type="ChEBI" id="CHEBI:29105"/>
    </cofactor>
    <text evidence="9">Binds 1 zinc ion.</text>
</comment>
<dbReference type="GO" id="GO:0005737">
    <property type="term" value="C:cytoplasm"/>
    <property type="evidence" value="ECO:0007669"/>
    <property type="project" value="UniProtKB-SubCell"/>
</dbReference>
<dbReference type="GO" id="GO:0006364">
    <property type="term" value="P:rRNA processing"/>
    <property type="evidence" value="ECO:0007669"/>
    <property type="project" value="UniProtKB-UniRule"/>
</dbReference>
<dbReference type="PROSITE" id="PS01306">
    <property type="entry name" value="UPF0054"/>
    <property type="match status" value="1"/>
</dbReference>
<comment type="similarity">
    <text evidence="1 9">Belongs to the endoribonuclease YbeY family.</text>
</comment>
<keyword evidence="3 9" id="KW-0698">rRNA processing</keyword>
<dbReference type="InterPro" id="IPR020549">
    <property type="entry name" value="YbeY_CS"/>
</dbReference>
<evidence type="ECO:0000256" key="7">
    <source>
        <dbReference type="ARBA" id="ARBA00022801"/>
    </source>
</evidence>
<dbReference type="PANTHER" id="PTHR46986">
    <property type="entry name" value="ENDORIBONUCLEASE YBEY, CHLOROPLASTIC"/>
    <property type="match status" value="1"/>
</dbReference>
<name>A0A9X1V9A3_9BACL</name>
<comment type="function">
    <text evidence="9">Single strand-specific metallo-endoribonuclease involved in late-stage 70S ribosome quality control and in maturation of the 3' terminus of the 16S rRNA.</text>
</comment>
<feature type="binding site" evidence="9">
    <location>
        <position position="137"/>
    </location>
    <ligand>
        <name>Zn(2+)</name>
        <dbReference type="ChEBI" id="CHEBI:29105"/>
        <note>catalytic</note>
    </ligand>
</feature>
<dbReference type="EMBL" id="JALBUF010000001">
    <property type="protein sequence ID" value="MCI0181867.1"/>
    <property type="molecule type" value="Genomic_DNA"/>
</dbReference>
<dbReference type="GO" id="GO:0008270">
    <property type="term" value="F:zinc ion binding"/>
    <property type="evidence" value="ECO:0007669"/>
    <property type="project" value="UniProtKB-UniRule"/>
</dbReference>
<keyword evidence="8 9" id="KW-0862">Zinc</keyword>
<dbReference type="GO" id="GO:0004521">
    <property type="term" value="F:RNA endonuclease activity"/>
    <property type="evidence" value="ECO:0007669"/>
    <property type="project" value="UniProtKB-UniRule"/>
</dbReference>
<dbReference type="EC" id="3.1.-.-" evidence="9"/>
<evidence type="ECO:0000256" key="3">
    <source>
        <dbReference type="ARBA" id="ARBA00022552"/>
    </source>
</evidence>
<feature type="binding site" evidence="9">
    <location>
        <position position="127"/>
    </location>
    <ligand>
        <name>Zn(2+)</name>
        <dbReference type="ChEBI" id="CHEBI:29105"/>
        <note>catalytic</note>
    </ligand>
</feature>
<dbReference type="SUPFAM" id="SSF55486">
    <property type="entry name" value="Metalloproteases ('zincins'), catalytic domain"/>
    <property type="match status" value="1"/>
</dbReference>
<evidence type="ECO:0000256" key="9">
    <source>
        <dbReference type="HAMAP-Rule" id="MF_00009"/>
    </source>
</evidence>
<evidence type="ECO:0000313" key="11">
    <source>
        <dbReference type="Proteomes" id="UP001139263"/>
    </source>
</evidence>
<keyword evidence="11" id="KW-1185">Reference proteome</keyword>
<evidence type="ECO:0000256" key="2">
    <source>
        <dbReference type="ARBA" id="ARBA00022517"/>
    </source>
</evidence>
<dbReference type="InterPro" id="IPR002036">
    <property type="entry name" value="YbeY"/>
</dbReference>
<sequence length="161" mass="18228">MEYDEQVVVQFVCELADTSPDESEMERIVTTVCREIALREDLSESEVSITIVDNTTIQELNRDYRGLDQVTDVLSFAMLEGDDEPIIEAEEGVQTLGDIVISFPRLCEQASEYGHSIQRELAFLTAHGFYHLLGYDHQTKETEQAMFGLQESVLTALGFLR</sequence>
<dbReference type="Pfam" id="PF02130">
    <property type="entry name" value="YbeY"/>
    <property type="match status" value="1"/>
</dbReference>
<keyword evidence="6 9" id="KW-0255">Endonuclease</keyword>
<proteinExistence type="inferred from homology"/>
<dbReference type="Gene3D" id="3.40.390.30">
    <property type="entry name" value="Metalloproteases ('zincins'), catalytic domain"/>
    <property type="match status" value="1"/>
</dbReference>
<dbReference type="NCBIfam" id="TIGR00043">
    <property type="entry name" value="rRNA maturation RNase YbeY"/>
    <property type="match status" value="1"/>
</dbReference>
<reference evidence="10" key="1">
    <citation type="submission" date="2022-03" db="EMBL/GenBank/DDBJ databases">
        <title>Draft Genome Sequence of Firmicute Strain S0AB, a Heterotrophic Iron/Sulfur-Oxidizing Extreme Acidophile.</title>
        <authorList>
            <person name="Vergara E."/>
            <person name="Pakostova E."/>
            <person name="Johnson D.B."/>
            <person name="Holmes D.S."/>
        </authorList>
    </citation>
    <scope>NUCLEOTIDE SEQUENCE</scope>
    <source>
        <strain evidence="10">S0AB</strain>
    </source>
</reference>
<keyword evidence="2 9" id="KW-0690">Ribosome biogenesis</keyword>
<comment type="caution">
    <text evidence="10">The sequence shown here is derived from an EMBL/GenBank/DDBJ whole genome shotgun (WGS) entry which is preliminary data.</text>
</comment>
<dbReference type="AlphaFoldDB" id="A0A9X1V9A3"/>
<gene>
    <name evidence="9 10" type="primary">ybeY</name>
    <name evidence="10" type="ORF">MM817_00114</name>
</gene>
<evidence type="ECO:0000256" key="5">
    <source>
        <dbReference type="ARBA" id="ARBA00022723"/>
    </source>
</evidence>
<feature type="binding site" evidence="9">
    <location>
        <position position="131"/>
    </location>
    <ligand>
        <name>Zn(2+)</name>
        <dbReference type="ChEBI" id="CHEBI:29105"/>
        <note>catalytic</note>
    </ligand>
</feature>
<evidence type="ECO:0000256" key="8">
    <source>
        <dbReference type="ARBA" id="ARBA00022833"/>
    </source>
</evidence>
<dbReference type="Proteomes" id="UP001139263">
    <property type="component" value="Unassembled WGS sequence"/>
</dbReference>
<comment type="subcellular location">
    <subcellularLocation>
        <location evidence="9">Cytoplasm</location>
    </subcellularLocation>
</comment>
<accession>A0A9X1V9A3</accession>
<evidence type="ECO:0000256" key="4">
    <source>
        <dbReference type="ARBA" id="ARBA00022722"/>
    </source>
</evidence>
<evidence type="ECO:0000256" key="1">
    <source>
        <dbReference type="ARBA" id="ARBA00010875"/>
    </source>
</evidence>
<dbReference type="PANTHER" id="PTHR46986:SF1">
    <property type="entry name" value="ENDORIBONUCLEASE YBEY, CHLOROPLASTIC"/>
    <property type="match status" value="1"/>
</dbReference>
<evidence type="ECO:0000313" key="10">
    <source>
        <dbReference type="EMBL" id="MCI0181867.1"/>
    </source>
</evidence>
<protein>
    <recommendedName>
        <fullName evidence="9">Endoribonuclease YbeY</fullName>
        <ecNumber evidence="9">3.1.-.-</ecNumber>
    </recommendedName>
</protein>
<dbReference type="RefSeq" id="WP_241711497.1">
    <property type="nucleotide sequence ID" value="NZ_JALBUF010000001.1"/>
</dbReference>
<evidence type="ECO:0000256" key="6">
    <source>
        <dbReference type="ARBA" id="ARBA00022759"/>
    </source>
</evidence>
<keyword evidence="5 9" id="KW-0479">Metal-binding</keyword>
<keyword evidence="4 9" id="KW-0540">Nuclease</keyword>
<keyword evidence="7 9" id="KW-0378">Hydrolase</keyword>
<dbReference type="InterPro" id="IPR023091">
    <property type="entry name" value="MetalPrtase_cat_dom_sf_prd"/>
</dbReference>
<organism evidence="10 11">
    <name type="scientific">Sulfoacidibacillus ferrooxidans</name>
    <dbReference type="NCBI Taxonomy" id="2005001"/>
    <lineage>
        <taxon>Bacteria</taxon>
        <taxon>Bacillati</taxon>
        <taxon>Bacillota</taxon>
        <taxon>Bacilli</taxon>
        <taxon>Bacillales</taxon>
        <taxon>Alicyclobacillaceae</taxon>
        <taxon>Sulfoacidibacillus</taxon>
    </lineage>
</organism>